<gene>
    <name evidence="1" type="ORF">WKI67_16775</name>
</gene>
<evidence type="ECO:0000313" key="2">
    <source>
        <dbReference type="Proteomes" id="UP001377168"/>
    </source>
</evidence>
<protein>
    <submittedName>
        <fullName evidence="1">Flavin-dependent oxidoreductase</fullName>
    </submittedName>
</protein>
<organism evidence="1 2">
    <name type="scientific">Streptomyces achmelvichensis</name>
    <dbReference type="NCBI Taxonomy" id="3134111"/>
    <lineage>
        <taxon>Bacteria</taxon>
        <taxon>Bacillati</taxon>
        <taxon>Actinomycetota</taxon>
        <taxon>Actinomycetes</taxon>
        <taxon>Kitasatosporales</taxon>
        <taxon>Streptomycetaceae</taxon>
        <taxon>Streptomyces</taxon>
    </lineage>
</organism>
<name>A0ACC6PUL5_9ACTN</name>
<dbReference type="EMBL" id="JBBKAJ010000022">
    <property type="protein sequence ID" value="MEJ8635041.1"/>
    <property type="molecule type" value="Genomic_DNA"/>
</dbReference>
<accession>A0ACC6PUL5</accession>
<dbReference type="Proteomes" id="UP001377168">
    <property type="component" value="Unassembled WGS sequence"/>
</dbReference>
<comment type="caution">
    <text evidence="1">The sequence shown here is derived from an EMBL/GenBank/DDBJ whole genome shotgun (WGS) entry which is preliminary data.</text>
</comment>
<reference evidence="1" key="1">
    <citation type="submission" date="2024-03" db="EMBL/GenBank/DDBJ databases">
        <title>Novel Streptomyces species of biotechnological and ecological value are a feature of Machair soil.</title>
        <authorList>
            <person name="Prole J.R."/>
            <person name="Goodfellow M."/>
            <person name="Allenby N."/>
            <person name="Ward A.C."/>
        </authorList>
    </citation>
    <scope>NUCLEOTIDE SEQUENCE</scope>
    <source>
        <strain evidence="1">MS2.AVA.5</strain>
    </source>
</reference>
<proteinExistence type="predicted"/>
<evidence type="ECO:0000313" key="1">
    <source>
        <dbReference type="EMBL" id="MEJ8635041.1"/>
    </source>
</evidence>
<sequence length="422" mass="45036">MGVDVLVAGAGIGGLTTALALHRAGIRVRLVEAAAELRPIGVGINLLPHAVEELTALGLGDALARVAVPTAEMAHFDRHGNRIWSEPRGLAQGHLRPQYSLHRGELQALLHEAVRDRLGADAVRTGTALDGFEENADGLRVILRSTVTGARTTERAEALIGADGLHSRVRALLHPGEQRLPLWNGVRMWRGTVRAEPFLGGRTMAIVGSNATAKLVVYPISRRAEERGEALLNWVCEVRVAEGGPVEGAAWNRTGRLDDVLAHYADWKLDRLGLDVPAMLAGTEEILEYPMADRDPLESWGRGRVTLLGDAAHPMYPIGSNGGSQAVLDARALARALTSAASVPSALRAYESERAPLTGALVRAMREMPADRLLQAVAERAPDGFERVEDVLTAEELASIDAAYRRTSGPGDAGAGPSRGPH</sequence>
<keyword evidence="2" id="KW-1185">Reference proteome</keyword>